<feature type="compositionally biased region" description="Polar residues" evidence="6">
    <location>
        <begin position="1065"/>
        <end position="1074"/>
    </location>
</feature>
<evidence type="ECO:0000313" key="9">
    <source>
        <dbReference type="EMBL" id="CAI3996134.1"/>
    </source>
</evidence>
<keyword evidence="3" id="KW-0862">Zinc</keyword>
<evidence type="ECO:0000259" key="7">
    <source>
        <dbReference type="PROSITE" id="PS50994"/>
    </source>
</evidence>
<dbReference type="PANTHER" id="PTHR37984">
    <property type="entry name" value="PROTEIN CBG26694"/>
    <property type="match status" value="1"/>
</dbReference>
<keyword evidence="1" id="KW-0479">Metal-binding</keyword>
<dbReference type="Proteomes" id="UP001152797">
    <property type="component" value="Unassembled WGS sequence"/>
</dbReference>
<feature type="region of interest" description="Disordered" evidence="6">
    <location>
        <begin position="1045"/>
        <end position="1074"/>
    </location>
</feature>
<dbReference type="InterPro" id="IPR001584">
    <property type="entry name" value="Integrase_cat-core"/>
</dbReference>
<feature type="compositionally biased region" description="Acidic residues" evidence="6">
    <location>
        <begin position="27"/>
        <end position="36"/>
    </location>
</feature>
<dbReference type="PROSITE" id="PS51999">
    <property type="entry name" value="ZF_GRF"/>
    <property type="match status" value="1"/>
</dbReference>
<accession>A0A9P1CPU3</accession>
<reference evidence="9" key="1">
    <citation type="submission" date="2022-10" db="EMBL/GenBank/DDBJ databases">
        <authorList>
            <person name="Chen Y."/>
            <person name="Dougan E. K."/>
            <person name="Chan C."/>
            <person name="Rhodes N."/>
            <person name="Thang M."/>
        </authorList>
    </citation>
    <scope>NUCLEOTIDE SEQUENCE</scope>
</reference>
<dbReference type="InterPro" id="IPR013103">
    <property type="entry name" value="RVT_2"/>
</dbReference>
<keyword evidence="5" id="KW-0175">Coiled coil</keyword>
<feature type="domain" description="Integrase catalytic" evidence="7">
    <location>
        <begin position="1370"/>
        <end position="1535"/>
    </location>
</feature>
<dbReference type="PROSITE" id="PS50994">
    <property type="entry name" value="INTEGRASE"/>
    <property type="match status" value="1"/>
</dbReference>
<feature type="compositionally biased region" description="Basic and acidic residues" evidence="6">
    <location>
        <begin position="70"/>
        <end position="81"/>
    </location>
</feature>
<evidence type="ECO:0000256" key="3">
    <source>
        <dbReference type="ARBA" id="ARBA00022833"/>
    </source>
</evidence>
<gene>
    <name evidence="9" type="ORF">C1SCF055_LOCUS22634</name>
</gene>
<organism evidence="9">
    <name type="scientific">Cladocopium goreaui</name>
    <dbReference type="NCBI Taxonomy" id="2562237"/>
    <lineage>
        <taxon>Eukaryota</taxon>
        <taxon>Sar</taxon>
        <taxon>Alveolata</taxon>
        <taxon>Dinophyceae</taxon>
        <taxon>Suessiales</taxon>
        <taxon>Symbiodiniaceae</taxon>
        <taxon>Cladocopium</taxon>
    </lineage>
</organism>
<feature type="compositionally biased region" description="Low complexity" evidence="6">
    <location>
        <begin position="368"/>
        <end position="386"/>
    </location>
</feature>
<dbReference type="EMBL" id="CAMXCT030002162">
    <property type="protein sequence ID" value="CAL4783446.1"/>
    <property type="molecule type" value="Genomic_DNA"/>
</dbReference>
<dbReference type="Gene3D" id="3.30.420.10">
    <property type="entry name" value="Ribonuclease H-like superfamily/Ribonuclease H"/>
    <property type="match status" value="1"/>
</dbReference>
<dbReference type="Pfam" id="PF07727">
    <property type="entry name" value="RVT_2"/>
    <property type="match status" value="1"/>
</dbReference>
<feature type="compositionally biased region" description="Basic and acidic residues" evidence="6">
    <location>
        <begin position="955"/>
        <end position="965"/>
    </location>
</feature>
<evidence type="ECO:0000259" key="8">
    <source>
        <dbReference type="PROSITE" id="PS51999"/>
    </source>
</evidence>
<feature type="region of interest" description="Disordered" evidence="6">
    <location>
        <begin position="820"/>
        <end position="850"/>
    </location>
</feature>
<evidence type="ECO:0000313" key="10">
    <source>
        <dbReference type="EMBL" id="CAL1149509.1"/>
    </source>
</evidence>
<name>A0A9P1CPU3_9DINO</name>
<dbReference type="InterPro" id="IPR036397">
    <property type="entry name" value="RNaseH_sf"/>
</dbReference>
<feature type="compositionally biased region" description="Basic and acidic residues" evidence="6">
    <location>
        <begin position="1828"/>
        <end position="1851"/>
    </location>
</feature>
<feature type="region of interest" description="Disordered" evidence="6">
    <location>
        <begin position="1788"/>
        <end position="1901"/>
    </location>
</feature>
<dbReference type="GO" id="GO:0008270">
    <property type="term" value="F:zinc ion binding"/>
    <property type="evidence" value="ECO:0007669"/>
    <property type="project" value="UniProtKB-KW"/>
</dbReference>
<feature type="compositionally biased region" description="Basic and acidic residues" evidence="6">
    <location>
        <begin position="513"/>
        <end position="525"/>
    </location>
</feature>
<feature type="compositionally biased region" description="Polar residues" evidence="6">
    <location>
        <begin position="987"/>
        <end position="1000"/>
    </location>
</feature>
<dbReference type="PANTHER" id="PTHR37984:SF5">
    <property type="entry name" value="PROTEIN NYNRIN-LIKE"/>
    <property type="match status" value="1"/>
</dbReference>
<protein>
    <submittedName>
        <fullName evidence="11">Retrovirus-related Pol polyprotein from transposon RE1 (Retro element 1) (AtRE1)</fullName>
    </submittedName>
</protein>
<dbReference type="SUPFAM" id="SSF53098">
    <property type="entry name" value="Ribonuclease H-like"/>
    <property type="match status" value="1"/>
</dbReference>
<evidence type="ECO:0000256" key="5">
    <source>
        <dbReference type="SAM" id="Coils"/>
    </source>
</evidence>
<evidence type="ECO:0000256" key="1">
    <source>
        <dbReference type="ARBA" id="ARBA00022723"/>
    </source>
</evidence>
<dbReference type="EMBL" id="CAMXCT010002162">
    <property type="protein sequence ID" value="CAI3996134.1"/>
    <property type="molecule type" value="Genomic_DNA"/>
</dbReference>
<dbReference type="OrthoDB" id="498125at2759"/>
<evidence type="ECO:0000313" key="11">
    <source>
        <dbReference type="EMBL" id="CAL4783446.1"/>
    </source>
</evidence>
<dbReference type="InterPro" id="IPR050951">
    <property type="entry name" value="Retrovirus_Pol_polyprotein"/>
</dbReference>
<dbReference type="GO" id="GO:0003676">
    <property type="term" value="F:nucleic acid binding"/>
    <property type="evidence" value="ECO:0007669"/>
    <property type="project" value="InterPro"/>
</dbReference>
<feature type="region of interest" description="Disordered" evidence="6">
    <location>
        <begin position="955"/>
        <end position="1001"/>
    </location>
</feature>
<feature type="coiled-coil region" evidence="5">
    <location>
        <begin position="741"/>
        <end position="768"/>
    </location>
</feature>
<comment type="caution">
    <text evidence="9">The sequence shown here is derived from an EMBL/GenBank/DDBJ whole genome shotgun (WGS) entry which is preliminary data.</text>
</comment>
<evidence type="ECO:0000313" key="12">
    <source>
        <dbReference type="Proteomes" id="UP001152797"/>
    </source>
</evidence>
<sequence length="2688" mass="302513">MARLPSSHGSLDGGEAAMPDVATSAAAEEDEDPFDSDEFREFLRERRARGGRSAEVGSMSARPVTSRGNRRGDDDSDDDRHHRGGGGGQPPEWDGVSQSFQDWLIKCRLWIATTRAKPKAQGPLILQRLSGVPFQAFKHWAKDAAWLNNEQGGNLLLEAMNQPENFGEDREEDLLASLSKVTYHMKRGKDESLRGFWSRWEEALRKVKEHQVLLPDKYLGFLLIQALGLGDSEIKNLLSFTRGSILPTDVREWARKHEMKLMAKDVGIEKEKRTGASGKASTGAYYVEDEAAPDEIHLMEDALYELQSEDADEYEGDDSQVPEDEILDEHEVAEVLNTMIHRKKTFVQSARIKKAKELARGYGNWKKSNTSSSGSQGSSNNMSMTGRLRGGNYKMSIEALKATSRCSKCGQVGHWHKDAQCPKNQNKKVTQETHYIEKDTGPTNTEEAIFCGFLMDENEVSEDYKVVEPNKFPGDDGGAFRLHPGDPLHGPLGRDGGFDLHHGHHLPMLDDGNGAHEPRSGDRQLSDASLTEPRTALDLNLKDFQSEVPNFDNGPADIGAYMSDSTLVGKVVGDLGVFGCGVESEAVSREIFWSERVGNLDSQDPNEDLCGTIDTGCQRMAIGLMTLNKLQQAMPHELQIGTLRQEYRFKSVHGKSSTSHVATIPTSIGKKGSILKPAIFTGEHSEQAPFLISLPFLMACRTVLHLDPSRGLRAYFKKFGFSVNLHIGPTGALRIPLTGFSQEQLRHLEEVQKEVLESQEEFEVLRTTAFAQTPAPDVSLARSTVLTERHGVQQASEARAADVGGPRACVDAHGAQVALPDGPHDVDAGGTTSWTRPTGDGGSGRGAPEEEATFQHLAPATRPQGDSIRSGGFGLRVQCGLGNAPVNPVTPLALDAEHYMSEGVETDFPLCAHGEICDLWMCRKENQNFQRMFWRCPLPRGRQCEMFQWAAHQPHWKDPDAESTKSRNTKSTGYSPGSARPYGSAGAASSTPLTTASVTPPMQEGRELRQHLCPHTGTKCRSGTNGTWEKVKCNDCGKVLVNRRKTEEEQQKPKPEAKSKVVKENATSSADQVQMQREEMEEFEAFKEFRRLRRCQEPDPKGHDLLEHGTRQEEVASYGGSFVIEHPLTSKAWSERVLQRLMVCDDVYLAKGDQCMFGLQSREGIPRRKSTGWCTNSPEIATALEVKCDGQHSHDMIIGKDGNENKSKQAQCYPAGVVQAIIRGYKRDIKEELLHIDFVKVGHLRRDCLHLQRIKNELVTTNEFVSEYDMMAAEEDTTEEQEDIVEPDAVEELPEETVEGRAEKPRYLPRERPFSLRQLIKRAHDGLGHPANDRLVRILRHAGASSEAIEQARRHQCAVCARHEKVKPPRPAAPPRQWQVNQVVGVDTVWLPTLGKKTRMALNIVCWASRFQMVIPLESHTPGAARRAYLQWLRFFGPPERVYVDLGKEFQGAFVFGAEVDSTYYEPSSLEMPTQRSITERAGKTFKEVFSKALEHHTCVDEEEWRHLVDITMMTCNRLMNKSGYSPIQRVLGYSPRVPGGLVTGGADDLATLGQASGGDLAIQTAQAMRLAAARAFHEADCSQALRNALHAGPRPQRDFEVGQLVYFWRKGMDRALKDKPFFWRGPARVVLTAQPTTVWLSYRGHIVKAAPEHLRHANEEEHLSLSKWIDDIAKTKEELEQTPRQGFIDLTKEELPMDEDRQQALEDYADEVIPRLRMRQKTKAAEVVQRDGPDEWRYNPTTGELVRIHYNLRKNKFNPEEASHDCPVQTSEIGPKRKTVMRSLDGTTVDEEEDHWQPGQAEPEGQVEWVGRSIFSTIPRPQQPPEAGERRVRPRLEEQEHENRGVPHEAEETETPNEPIFEEVTNPTVAEPYASQDEQERRSHRTRTWSGPEEEEDRPAKRLRTEFLEVYMQTLEKAIANKLKKEILYKHLTAEMRTKFDRAIQKEIQNNIESGAYEILDRTTSEEVRRTKAEKIVQSRYVLTEKPIEVEDIEKAKTEGVLINNEGEASRKAKARHVMKGFSEENSEYLEVTTPQVGRETVLFSLQILASLGWIPGYLDFTQAFHSGDALQREIYAELPHEGLPGCHPRQLLKLKKCCYGLLDGPFQWFNHLQRILTQELGYEASVADPCLFLLFGEGRKLRGIVSVATDDLLHGGDELHWEKMRWLNQHYRLGKFSQGDGRFVGKEIKYKEDGSILIHQPLYTKEKIKEIPIGRERKSRKMSLCSKEEITQLRGLLGSLAWLSKETRPDLAGRTALLQQSMPTPYIQDLLEANALAREALKTPEVGIVIQPIPIERLRVGTITDASWGNVKSEEQEESERDYWIEEKDRWIRKHVQPRRLLFHPGSAHGGPDLYEIQNNRTTIFDDQLSSREDQWNHRESQDLIGQKSWTGRTVFLKKNAEKGKKETINERYLQNQRLASQGGYITFFYDERMEVEEAAFPISIITWKSYKVKRCTVNTLSAECQAMIQGVGSLHWIRALLEESKGVVLKLDQWEEQVAATPFIAITDSKSLYDTVSKCRNTASHINDKRTAIDVNQFGESARGTVEAEVGRFLRRGIRGSRSQRAALVKDTNCIAMKPRGRAFRFARWLPPVALALSVFKSSSSGFAAKLGWPGPPGPLGAARGVEQPQGWKAVEVMLADLGIQESKSQVNGVWEKMLRRYAPGVLVFGAEYCGPCKVEPLQHL</sequence>
<feature type="region of interest" description="Disordered" evidence="6">
    <location>
        <begin position="363"/>
        <end position="389"/>
    </location>
</feature>
<dbReference type="GO" id="GO:0015074">
    <property type="term" value="P:DNA integration"/>
    <property type="evidence" value="ECO:0007669"/>
    <property type="project" value="InterPro"/>
</dbReference>
<dbReference type="Pfam" id="PF06839">
    <property type="entry name" value="Zn_ribbon_GRF"/>
    <property type="match status" value="1"/>
</dbReference>
<feature type="region of interest" description="Disordered" evidence="6">
    <location>
        <begin position="1"/>
        <end position="95"/>
    </location>
</feature>
<dbReference type="InterPro" id="IPR012337">
    <property type="entry name" value="RNaseH-like_sf"/>
</dbReference>
<evidence type="ECO:0000256" key="2">
    <source>
        <dbReference type="ARBA" id="ARBA00022771"/>
    </source>
</evidence>
<evidence type="ECO:0000256" key="6">
    <source>
        <dbReference type="SAM" id="MobiDB-lite"/>
    </source>
</evidence>
<keyword evidence="12" id="KW-1185">Reference proteome</keyword>
<feature type="region of interest" description="Disordered" evidence="6">
    <location>
        <begin position="486"/>
        <end position="530"/>
    </location>
</feature>
<feature type="domain" description="GRF-type" evidence="8">
    <location>
        <begin position="911"/>
        <end position="953"/>
    </location>
</feature>
<evidence type="ECO:0000256" key="4">
    <source>
        <dbReference type="PROSITE-ProRule" id="PRU01343"/>
    </source>
</evidence>
<dbReference type="InterPro" id="IPR010666">
    <property type="entry name" value="Znf_GRF"/>
</dbReference>
<dbReference type="EMBL" id="CAMXCT020002162">
    <property type="protein sequence ID" value="CAL1149509.1"/>
    <property type="molecule type" value="Genomic_DNA"/>
</dbReference>
<reference evidence="10" key="2">
    <citation type="submission" date="2024-04" db="EMBL/GenBank/DDBJ databases">
        <authorList>
            <person name="Chen Y."/>
            <person name="Shah S."/>
            <person name="Dougan E. K."/>
            <person name="Thang M."/>
            <person name="Chan C."/>
        </authorList>
    </citation>
    <scope>NUCLEOTIDE SEQUENCE [LARGE SCALE GENOMIC DNA]</scope>
</reference>
<keyword evidence="2 4" id="KW-0863">Zinc-finger</keyword>
<feature type="compositionally biased region" description="Basic and acidic residues" evidence="6">
    <location>
        <begin position="1045"/>
        <end position="1063"/>
    </location>
</feature>
<proteinExistence type="predicted"/>